<organism evidence="2 3">
    <name type="scientific">Leclercia adecarboxylata</name>
    <dbReference type="NCBI Taxonomy" id="83655"/>
    <lineage>
        <taxon>Bacteria</taxon>
        <taxon>Pseudomonadati</taxon>
        <taxon>Pseudomonadota</taxon>
        <taxon>Gammaproteobacteria</taxon>
        <taxon>Enterobacterales</taxon>
        <taxon>Enterobacteriaceae</taxon>
        <taxon>Leclercia</taxon>
    </lineage>
</organism>
<gene>
    <name evidence="2" type="ORF">NCTC13032_07350</name>
</gene>
<proteinExistence type="predicted"/>
<dbReference type="AlphaFoldDB" id="A0A4V6JMB3"/>
<feature type="transmembrane region" description="Helical" evidence="1">
    <location>
        <begin position="27"/>
        <end position="44"/>
    </location>
</feature>
<reference evidence="2 3" key="1">
    <citation type="submission" date="2019-05" db="EMBL/GenBank/DDBJ databases">
        <authorList>
            <consortium name="Pathogen Informatics"/>
        </authorList>
    </citation>
    <scope>NUCLEOTIDE SEQUENCE [LARGE SCALE GENOMIC DNA]</scope>
    <source>
        <strain evidence="2 3">NCTC13032</strain>
    </source>
</reference>
<keyword evidence="1" id="KW-1133">Transmembrane helix</keyword>
<dbReference type="EMBL" id="LR590464">
    <property type="protein sequence ID" value="VTP83453.1"/>
    <property type="molecule type" value="Genomic_DNA"/>
</dbReference>
<keyword evidence="1" id="KW-0472">Membrane</keyword>
<keyword evidence="1" id="KW-0812">Transmembrane</keyword>
<sequence>MQKFFYIRIIACFFVYFLSGHHTMVSFRNIVITFAIYITSYTTFWCSKSVTTRNHIIFYLIYLLRVSQSYLHTFIPVDAPP</sequence>
<name>A0A4V6JMB3_9ENTR</name>
<dbReference type="Proteomes" id="UP000310719">
    <property type="component" value="Chromosome"/>
</dbReference>
<protein>
    <submittedName>
        <fullName evidence="2">Uncharacterized protein</fullName>
    </submittedName>
</protein>
<feature type="transmembrane region" description="Helical" evidence="1">
    <location>
        <begin position="5"/>
        <end position="21"/>
    </location>
</feature>
<evidence type="ECO:0000256" key="1">
    <source>
        <dbReference type="SAM" id="Phobius"/>
    </source>
</evidence>
<accession>A0A4V6JMB3</accession>
<evidence type="ECO:0000313" key="3">
    <source>
        <dbReference type="Proteomes" id="UP000310719"/>
    </source>
</evidence>
<evidence type="ECO:0000313" key="2">
    <source>
        <dbReference type="EMBL" id="VTP83453.1"/>
    </source>
</evidence>